<feature type="signal peptide" evidence="1">
    <location>
        <begin position="1"/>
        <end position="25"/>
    </location>
</feature>
<dbReference type="GO" id="GO:0000166">
    <property type="term" value="F:nucleotide binding"/>
    <property type="evidence" value="ECO:0007669"/>
    <property type="project" value="UniProtKB-KW"/>
</dbReference>
<comment type="similarity">
    <text evidence="1">Belongs to the 5'-nucleotidase family.</text>
</comment>
<dbReference type="Gene3D" id="3.90.780.10">
    <property type="entry name" value="5'-Nucleotidase, C-terminal domain"/>
    <property type="match status" value="1"/>
</dbReference>
<dbReference type="PRINTS" id="PR01607">
    <property type="entry name" value="APYRASEFAMLY"/>
</dbReference>
<keyword evidence="1" id="KW-0547">Nucleotide-binding</keyword>
<gene>
    <name evidence="4" type="ORF">G3I74_08785</name>
</gene>
<dbReference type="InterPro" id="IPR029052">
    <property type="entry name" value="Metallo-depent_PP-like"/>
</dbReference>
<organism evidence="4 5">
    <name type="scientific">Wenzhouxiangella limi</name>
    <dbReference type="NCBI Taxonomy" id="2707351"/>
    <lineage>
        <taxon>Bacteria</taxon>
        <taxon>Pseudomonadati</taxon>
        <taxon>Pseudomonadota</taxon>
        <taxon>Gammaproteobacteria</taxon>
        <taxon>Chromatiales</taxon>
        <taxon>Wenzhouxiangellaceae</taxon>
        <taxon>Wenzhouxiangella</taxon>
    </lineage>
</organism>
<name>A0A845V6K5_9GAMM</name>
<dbReference type="PANTHER" id="PTHR11575:SF24">
    <property type="entry name" value="5'-NUCLEOTIDASE"/>
    <property type="match status" value="1"/>
</dbReference>
<evidence type="ECO:0000313" key="5">
    <source>
        <dbReference type="Proteomes" id="UP000484885"/>
    </source>
</evidence>
<keyword evidence="1" id="KW-0378">Hydrolase</keyword>
<comment type="caution">
    <text evidence="4">The sequence shown here is derived from an EMBL/GenBank/DDBJ whole genome shotgun (WGS) entry which is preliminary data.</text>
</comment>
<dbReference type="SUPFAM" id="SSF55816">
    <property type="entry name" value="5'-nucleotidase (syn. UDP-sugar hydrolase), C-terminal domain"/>
    <property type="match status" value="1"/>
</dbReference>
<dbReference type="Pfam" id="PF02872">
    <property type="entry name" value="5_nucleotid_C"/>
    <property type="match status" value="1"/>
</dbReference>
<evidence type="ECO:0000256" key="1">
    <source>
        <dbReference type="RuleBase" id="RU362119"/>
    </source>
</evidence>
<keyword evidence="5" id="KW-1185">Reference proteome</keyword>
<feature type="chain" id="PRO_5033097326" description="5'-Nucleotidase C-terminal domain-containing protein" evidence="1">
    <location>
        <begin position="26"/>
        <end position="493"/>
    </location>
</feature>
<dbReference type="EMBL" id="JAAGSC010000041">
    <property type="protein sequence ID" value="NDY95821.1"/>
    <property type="molecule type" value="Genomic_DNA"/>
</dbReference>
<dbReference type="InterPro" id="IPR036907">
    <property type="entry name" value="5'-Nucleotdase_C_sf"/>
</dbReference>
<evidence type="ECO:0000313" key="4">
    <source>
        <dbReference type="EMBL" id="NDY95821.1"/>
    </source>
</evidence>
<sequence length="493" mass="52558">MRFSGRSSLIALLAVALFASSPAVALTILYFNDAHEIAPVDGGVRGGVARLAGLIEAERSRESDVLVLFGGDLAGGTLFGLMRGEPMVEAMNAIGIDAASFGQHEFDHGVDQARRLVDRSDFSWVTANLTETDGRAFHGLERFRILKAGDVRVGVFGITTAMATTRHEGRVLEQDVVASARSAVAALDNAGAQLIVALTQQTAEQDLDMVRQVPGIDLVLGEETSETVSRIDYLAGSYLARSAGNISSLIRAQWLGPEENDWRLSVIPVDASAPEQPALAKMRDRYTALLEQRLAEPVLAVEQGWRLSREAARGQDTRLGHLVADAFRHALDSDIGFASAGGLRADLVAEPPALTLADVAAVLPFDNRLVRLRATGAELRALMEQALAGHPTARNAYPLVSGLSVRFDPEAPPGTRIQSLEHKGSAISADQVLTLAVPLFLAEGGDGYGLLADLPREEIGPLDRDALAEFLAGRASDSRPDFGPFSPRVLPSP</sequence>
<feature type="domain" description="5'-Nucleotidase C-terminal" evidence="3">
    <location>
        <begin position="306"/>
        <end position="451"/>
    </location>
</feature>
<evidence type="ECO:0000259" key="3">
    <source>
        <dbReference type="Pfam" id="PF02872"/>
    </source>
</evidence>
<reference evidence="4 5" key="1">
    <citation type="submission" date="2020-02" db="EMBL/GenBank/DDBJ databases">
        <authorList>
            <person name="Zhang X.-Y."/>
        </authorList>
    </citation>
    <scope>NUCLEOTIDE SEQUENCE [LARGE SCALE GENOMIC DNA]</scope>
    <source>
        <strain evidence="4 5">C33</strain>
    </source>
</reference>
<dbReference type="Proteomes" id="UP000484885">
    <property type="component" value="Unassembled WGS sequence"/>
</dbReference>
<dbReference type="InterPro" id="IPR006179">
    <property type="entry name" value="5_nucleotidase/apyrase"/>
</dbReference>
<proteinExistence type="inferred from homology"/>
<accession>A0A845V6K5</accession>
<dbReference type="RefSeq" id="WP_164211228.1">
    <property type="nucleotide sequence ID" value="NZ_JAAGSC010000041.1"/>
</dbReference>
<dbReference type="PANTHER" id="PTHR11575">
    <property type="entry name" value="5'-NUCLEOTIDASE-RELATED"/>
    <property type="match status" value="1"/>
</dbReference>
<evidence type="ECO:0000256" key="2">
    <source>
        <dbReference type="SAM" id="MobiDB-lite"/>
    </source>
</evidence>
<dbReference type="InterPro" id="IPR008334">
    <property type="entry name" value="5'-Nucleotdase_C"/>
</dbReference>
<dbReference type="GO" id="GO:0009166">
    <property type="term" value="P:nucleotide catabolic process"/>
    <property type="evidence" value="ECO:0007669"/>
    <property type="project" value="InterPro"/>
</dbReference>
<dbReference type="Gene3D" id="3.60.21.10">
    <property type="match status" value="1"/>
</dbReference>
<feature type="region of interest" description="Disordered" evidence="2">
    <location>
        <begin position="473"/>
        <end position="493"/>
    </location>
</feature>
<keyword evidence="1" id="KW-0732">Signal</keyword>
<dbReference type="AlphaFoldDB" id="A0A845V6K5"/>
<dbReference type="SUPFAM" id="SSF56300">
    <property type="entry name" value="Metallo-dependent phosphatases"/>
    <property type="match status" value="1"/>
</dbReference>
<dbReference type="GO" id="GO:0016787">
    <property type="term" value="F:hydrolase activity"/>
    <property type="evidence" value="ECO:0007669"/>
    <property type="project" value="UniProtKB-KW"/>
</dbReference>
<protein>
    <recommendedName>
        <fullName evidence="3">5'-Nucleotidase C-terminal domain-containing protein</fullName>
    </recommendedName>
</protein>